<organism evidence="2 3">
    <name type="scientific">Lithospermum erythrorhizon</name>
    <name type="common">Purple gromwell</name>
    <name type="synonym">Lithospermum officinale var. erythrorhizon</name>
    <dbReference type="NCBI Taxonomy" id="34254"/>
    <lineage>
        <taxon>Eukaryota</taxon>
        <taxon>Viridiplantae</taxon>
        <taxon>Streptophyta</taxon>
        <taxon>Embryophyta</taxon>
        <taxon>Tracheophyta</taxon>
        <taxon>Spermatophyta</taxon>
        <taxon>Magnoliopsida</taxon>
        <taxon>eudicotyledons</taxon>
        <taxon>Gunneridae</taxon>
        <taxon>Pentapetalae</taxon>
        <taxon>asterids</taxon>
        <taxon>lamiids</taxon>
        <taxon>Boraginales</taxon>
        <taxon>Boraginaceae</taxon>
        <taxon>Boraginoideae</taxon>
        <taxon>Lithospermeae</taxon>
        <taxon>Lithospermum</taxon>
    </lineage>
</organism>
<evidence type="ECO:0000256" key="1">
    <source>
        <dbReference type="SAM" id="MobiDB-lite"/>
    </source>
</evidence>
<accession>A0AAV3QXS2</accession>
<reference evidence="2 3" key="1">
    <citation type="submission" date="2024-01" db="EMBL/GenBank/DDBJ databases">
        <title>The complete chloroplast genome sequence of Lithospermum erythrorhizon: insights into the phylogenetic relationship among Boraginaceae species and the maternal lineages of purple gromwells.</title>
        <authorList>
            <person name="Okada T."/>
            <person name="Watanabe K."/>
        </authorList>
    </citation>
    <scope>NUCLEOTIDE SEQUENCE [LARGE SCALE GENOMIC DNA]</scope>
</reference>
<feature type="region of interest" description="Disordered" evidence="1">
    <location>
        <begin position="1"/>
        <end position="39"/>
    </location>
</feature>
<dbReference type="AlphaFoldDB" id="A0AAV3QXS2"/>
<proteinExistence type="predicted"/>
<comment type="caution">
    <text evidence="2">The sequence shown here is derived from an EMBL/GenBank/DDBJ whole genome shotgun (WGS) entry which is preliminary data.</text>
</comment>
<protein>
    <submittedName>
        <fullName evidence="2">Uncharacterized protein</fullName>
    </submittedName>
</protein>
<feature type="compositionally biased region" description="Polar residues" evidence="1">
    <location>
        <begin position="1"/>
        <end position="11"/>
    </location>
</feature>
<name>A0AAV3QXS2_LITER</name>
<dbReference type="Proteomes" id="UP001454036">
    <property type="component" value="Unassembled WGS sequence"/>
</dbReference>
<evidence type="ECO:0000313" key="2">
    <source>
        <dbReference type="EMBL" id="GAA0168375.1"/>
    </source>
</evidence>
<dbReference type="EMBL" id="BAABME010006448">
    <property type="protein sequence ID" value="GAA0168375.1"/>
    <property type="molecule type" value="Genomic_DNA"/>
</dbReference>
<feature type="compositionally biased region" description="Polar residues" evidence="1">
    <location>
        <begin position="18"/>
        <end position="27"/>
    </location>
</feature>
<evidence type="ECO:0000313" key="3">
    <source>
        <dbReference type="Proteomes" id="UP001454036"/>
    </source>
</evidence>
<sequence>MDGPRQGSSSKKGMIEAGSSSSRSLNPAQEGPLSLHIDDSTETSKALPWSASESLLLLMAEFETGLVADLQSQNLSAGPHLSSSTAGAILTDFVLNFQEQIPSLPSLLETYK</sequence>
<gene>
    <name evidence="2" type="ORF">LIER_23104</name>
</gene>
<keyword evidence="3" id="KW-1185">Reference proteome</keyword>